<name>A0A2J5HNH2_9EURO</name>
<accession>A0A2J5HNH2</accession>
<evidence type="ECO:0000313" key="3">
    <source>
        <dbReference type="Proteomes" id="UP000235023"/>
    </source>
</evidence>
<gene>
    <name evidence="2" type="ORF">BDW42DRAFT_174314</name>
</gene>
<keyword evidence="3" id="KW-1185">Reference proteome</keyword>
<dbReference type="EMBL" id="KZ559571">
    <property type="protein sequence ID" value="PLN78756.1"/>
    <property type="molecule type" value="Genomic_DNA"/>
</dbReference>
<evidence type="ECO:0000313" key="2">
    <source>
        <dbReference type="EMBL" id="PLN78756.1"/>
    </source>
</evidence>
<evidence type="ECO:0000256" key="1">
    <source>
        <dbReference type="SAM" id="MobiDB-lite"/>
    </source>
</evidence>
<feature type="region of interest" description="Disordered" evidence="1">
    <location>
        <begin position="60"/>
        <end position="107"/>
    </location>
</feature>
<proteinExistence type="predicted"/>
<dbReference type="AlphaFoldDB" id="A0A2J5HNH2"/>
<reference evidence="3" key="1">
    <citation type="submission" date="2017-12" db="EMBL/GenBank/DDBJ databases">
        <authorList>
            <consortium name="DOE Joint Genome Institute"/>
            <person name="Mondo S.J."/>
            <person name="Kjaerbolling I."/>
            <person name="Vesth T.C."/>
            <person name="Frisvad J.C."/>
            <person name="Nybo J.L."/>
            <person name="Theobald S."/>
            <person name="Kuo A."/>
            <person name="Bowyer P."/>
            <person name="Matsuda Y."/>
            <person name="Lyhne E.K."/>
            <person name="Kogle M.E."/>
            <person name="Clum A."/>
            <person name="Lipzen A."/>
            <person name="Salamov A."/>
            <person name="Ngan C.Y."/>
            <person name="Daum C."/>
            <person name="Chiniquy J."/>
            <person name="Barry K."/>
            <person name="LaButti K."/>
            <person name="Haridas S."/>
            <person name="Simmons B.A."/>
            <person name="Magnuson J.K."/>
            <person name="Mortensen U.H."/>
            <person name="Larsen T.O."/>
            <person name="Grigoriev I.V."/>
            <person name="Baker S.E."/>
            <person name="Andersen M.R."/>
            <person name="Nordberg H.P."/>
            <person name="Cantor M.N."/>
            <person name="Hua S.X."/>
        </authorList>
    </citation>
    <scope>NUCLEOTIDE SEQUENCE [LARGE SCALE GENOMIC DNA]</scope>
    <source>
        <strain evidence="3">IBT 19404</strain>
    </source>
</reference>
<dbReference type="Proteomes" id="UP000235023">
    <property type="component" value="Unassembled WGS sequence"/>
</dbReference>
<sequence>MPVKWTPENDQLLLLKILETHELSVDTKKVADAWPAGESHPTPRAITERLVRMRQMVKQTNKEGSEGHFSIGKGGSSTSTPSTPRKPRKGPGSATATPSSGKRKRVVNGAAALSSPVKKELDEGLNVGSVPVKVEQDTSLSRPSFDAVPYANGRDETAIVGSTIGLETQVGSGVYPGGGGYDIIMRGGDVSPTKRPRRAAVPAPGMMRYMVDGDDDEVDVESSASEYVPEQRGLFGVQPVDRDIGFA</sequence>
<protein>
    <submittedName>
        <fullName evidence="2">Uncharacterized protein</fullName>
    </submittedName>
</protein>
<dbReference type="OrthoDB" id="5420368at2759"/>
<organism evidence="2 3">
    <name type="scientific">Aspergillus taichungensis</name>
    <dbReference type="NCBI Taxonomy" id="482145"/>
    <lineage>
        <taxon>Eukaryota</taxon>
        <taxon>Fungi</taxon>
        <taxon>Dikarya</taxon>
        <taxon>Ascomycota</taxon>
        <taxon>Pezizomycotina</taxon>
        <taxon>Eurotiomycetes</taxon>
        <taxon>Eurotiomycetidae</taxon>
        <taxon>Eurotiales</taxon>
        <taxon>Aspergillaceae</taxon>
        <taxon>Aspergillus</taxon>
        <taxon>Aspergillus subgen. Circumdati</taxon>
    </lineage>
</organism>